<name>A0A3G3K5Z7_9BACL</name>
<evidence type="ECO:0000259" key="1">
    <source>
        <dbReference type="Pfam" id="PF04397"/>
    </source>
</evidence>
<dbReference type="RefSeq" id="WP_123043672.1">
    <property type="nucleotide sequence ID" value="NZ_CP033433.1"/>
</dbReference>
<accession>A0A3G3K5Z7</accession>
<dbReference type="Gene3D" id="2.40.50.1020">
    <property type="entry name" value="LytTr DNA-binding domain"/>
    <property type="match status" value="1"/>
</dbReference>
<proteinExistence type="predicted"/>
<reference evidence="2 3" key="1">
    <citation type="submission" date="2018-10" db="EMBL/GenBank/DDBJ databases">
        <title>Genome Sequence of Cohnella sp.</title>
        <authorList>
            <person name="Srinivasan S."/>
            <person name="Kim M.K."/>
        </authorList>
    </citation>
    <scope>NUCLEOTIDE SEQUENCE [LARGE SCALE GENOMIC DNA]</scope>
    <source>
        <strain evidence="2 3">18JY8-7</strain>
    </source>
</reference>
<dbReference type="GO" id="GO:0003677">
    <property type="term" value="F:DNA binding"/>
    <property type="evidence" value="ECO:0007669"/>
    <property type="project" value="InterPro"/>
</dbReference>
<protein>
    <recommendedName>
        <fullName evidence="1">HTH LytTR-type domain-containing protein</fullName>
    </recommendedName>
</protein>
<dbReference type="KEGG" id="coh:EAV92_10085"/>
<feature type="domain" description="HTH LytTR-type" evidence="1">
    <location>
        <begin position="18"/>
        <end position="104"/>
    </location>
</feature>
<dbReference type="InterPro" id="IPR007492">
    <property type="entry name" value="LytTR_DNA-bd_dom"/>
</dbReference>
<sequence length="112" mass="12986">MNGALQDKNVYEDFEPRKDTLFFKVDSSHDLVSFHGRNYNIKKRLSPDERKRLMSDAAFFRLDSNCYVNAGKIIRMENDAIIFDDTSKRIPCSRRKQQMIMNLLSTSAKSSG</sequence>
<gene>
    <name evidence="2" type="ORF">EAV92_10085</name>
</gene>
<organism evidence="2 3">
    <name type="scientific">Cohnella candidum</name>
    <dbReference type="NCBI Taxonomy" id="2674991"/>
    <lineage>
        <taxon>Bacteria</taxon>
        <taxon>Bacillati</taxon>
        <taxon>Bacillota</taxon>
        <taxon>Bacilli</taxon>
        <taxon>Bacillales</taxon>
        <taxon>Paenibacillaceae</taxon>
        <taxon>Cohnella</taxon>
    </lineage>
</organism>
<evidence type="ECO:0000313" key="2">
    <source>
        <dbReference type="EMBL" id="AYQ75591.1"/>
    </source>
</evidence>
<dbReference type="AlphaFoldDB" id="A0A3G3K5Z7"/>
<dbReference type="Proteomes" id="UP000269097">
    <property type="component" value="Chromosome"/>
</dbReference>
<keyword evidence="3" id="KW-1185">Reference proteome</keyword>
<evidence type="ECO:0000313" key="3">
    <source>
        <dbReference type="Proteomes" id="UP000269097"/>
    </source>
</evidence>
<dbReference type="EMBL" id="CP033433">
    <property type="protein sequence ID" value="AYQ75591.1"/>
    <property type="molecule type" value="Genomic_DNA"/>
</dbReference>
<dbReference type="Pfam" id="PF04397">
    <property type="entry name" value="LytTR"/>
    <property type="match status" value="1"/>
</dbReference>